<evidence type="ECO:0000313" key="1">
    <source>
        <dbReference type="EMBL" id="CCC93672.1"/>
    </source>
</evidence>
<dbReference type="Gene3D" id="1.25.10.10">
    <property type="entry name" value="Leucine-rich Repeat Variant"/>
    <property type="match status" value="1"/>
</dbReference>
<dbReference type="AlphaFoldDB" id="G0UWA6"/>
<dbReference type="VEuPathDB" id="TriTrypDB:TcIL3000_10_4350"/>
<sequence length="448" mass="50921">MMRRGSQWFSHGRSRERFHQLWPWALGGVCSVLYFFNREPFEEIAGTVAMKIRKPLLRAMEWVEIHDVDPETMALELPPDVLFGPLEFSQQMQFLLTALREDSELADGYLARVLVDNMDLSMDQPILKEQEVIKACGKEILDFAVEDFLGAGSRKTRKHIFFRPDQFLRLVNFIAAYPSLTEHFVRDCNGVELVLRALRHSNDEFARVLALRSLCLFCFTQHEDGSVERRILQANGVKHIVKAYKQSTGDPTDTRYITLLISSVLRHYPEEAGREFLDAGGVQAAVDNLNIARYKGIPQHIRVLHDAQRLPVAAVGTEAINARIEAADFIPVALGLLESFPEFYEASVEVLRLLLNIVPSIAAPFSLLEYRAMPILSKYYVQWQNDIAFETDGTRKMLVQLFKLMLTDPTCKRCFDPSVASYELQECLRTANTAVQAELATEPTASTM</sequence>
<dbReference type="InterPro" id="IPR011989">
    <property type="entry name" value="ARM-like"/>
</dbReference>
<organism evidence="1">
    <name type="scientific">Trypanosoma congolense (strain IL3000)</name>
    <dbReference type="NCBI Taxonomy" id="1068625"/>
    <lineage>
        <taxon>Eukaryota</taxon>
        <taxon>Discoba</taxon>
        <taxon>Euglenozoa</taxon>
        <taxon>Kinetoplastea</taxon>
        <taxon>Metakinetoplastina</taxon>
        <taxon>Trypanosomatida</taxon>
        <taxon>Trypanosomatidae</taxon>
        <taxon>Trypanosoma</taxon>
        <taxon>Nannomonas</taxon>
    </lineage>
</organism>
<dbReference type="EMBL" id="HE575323">
    <property type="protein sequence ID" value="CCC93672.1"/>
    <property type="molecule type" value="Genomic_DNA"/>
</dbReference>
<accession>G0UWA6</accession>
<reference evidence="1" key="1">
    <citation type="journal article" date="2012" name="Proc. Natl. Acad. Sci. U.S.A.">
        <title>Antigenic diversity is generated by distinct evolutionary mechanisms in African trypanosome species.</title>
        <authorList>
            <person name="Jackson A.P."/>
            <person name="Berry A."/>
            <person name="Aslett M."/>
            <person name="Allison H.C."/>
            <person name="Burton P."/>
            <person name="Vavrova-Anderson J."/>
            <person name="Brown R."/>
            <person name="Browne H."/>
            <person name="Corton N."/>
            <person name="Hauser H."/>
            <person name="Gamble J."/>
            <person name="Gilderthorp R."/>
            <person name="Marcello L."/>
            <person name="McQuillan J."/>
            <person name="Otto T.D."/>
            <person name="Quail M.A."/>
            <person name="Sanders M.J."/>
            <person name="van Tonder A."/>
            <person name="Ginger M.L."/>
            <person name="Field M.C."/>
            <person name="Barry J.D."/>
            <person name="Hertz-Fowler C."/>
            <person name="Berriman M."/>
        </authorList>
    </citation>
    <scope>NUCLEOTIDE SEQUENCE</scope>
    <source>
        <strain evidence="1">IL3000</strain>
    </source>
</reference>
<proteinExistence type="predicted"/>
<dbReference type="SUPFAM" id="SSF48371">
    <property type="entry name" value="ARM repeat"/>
    <property type="match status" value="1"/>
</dbReference>
<protein>
    <submittedName>
        <fullName evidence="1">Uncharacterized protein TCIL3000_10_4350</fullName>
    </submittedName>
</protein>
<name>G0UWA6_TRYCI</name>
<gene>
    <name evidence="1" type="ORF">TCIL3000_10_4350</name>
</gene>
<dbReference type="InterPro" id="IPR016024">
    <property type="entry name" value="ARM-type_fold"/>
</dbReference>